<keyword evidence="6 7" id="KW-0694">RNA-binding</keyword>
<dbReference type="AlphaFoldDB" id="A0A2M7VD70"/>
<keyword evidence="3 7" id="KW-0540">Nuclease</keyword>
<dbReference type="Pfam" id="PF00825">
    <property type="entry name" value="Ribonuclease_P"/>
    <property type="match status" value="1"/>
</dbReference>
<organism evidence="9 10">
    <name type="scientific">Candidatus Komeilibacteria bacterium CG_4_10_14_0_2_um_filter_37_10</name>
    <dbReference type="NCBI Taxonomy" id="1974470"/>
    <lineage>
        <taxon>Bacteria</taxon>
        <taxon>Candidatus Komeiliibacteriota</taxon>
    </lineage>
</organism>
<keyword evidence="2 7" id="KW-0819">tRNA processing</keyword>
<evidence type="ECO:0000256" key="3">
    <source>
        <dbReference type="ARBA" id="ARBA00022722"/>
    </source>
</evidence>
<dbReference type="EC" id="3.1.26.5" evidence="7 8"/>
<dbReference type="GO" id="GO:0042781">
    <property type="term" value="F:3'-tRNA processing endoribonuclease activity"/>
    <property type="evidence" value="ECO:0007669"/>
    <property type="project" value="TreeGrafter"/>
</dbReference>
<accession>A0A2M7VD70</accession>
<evidence type="ECO:0000256" key="1">
    <source>
        <dbReference type="ARBA" id="ARBA00002663"/>
    </source>
</evidence>
<comment type="caution">
    <text evidence="9">The sequence shown here is derived from an EMBL/GenBank/DDBJ whole genome shotgun (WGS) entry which is preliminary data.</text>
</comment>
<proteinExistence type="inferred from homology"/>
<dbReference type="GO" id="GO:0001682">
    <property type="term" value="P:tRNA 5'-leader removal"/>
    <property type="evidence" value="ECO:0007669"/>
    <property type="project" value="UniProtKB-UniRule"/>
</dbReference>
<dbReference type="GO" id="GO:0004526">
    <property type="term" value="F:ribonuclease P activity"/>
    <property type="evidence" value="ECO:0007669"/>
    <property type="project" value="UniProtKB-UniRule"/>
</dbReference>
<evidence type="ECO:0000256" key="5">
    <source>
        <dbReference type="ARBA" id="ARBA00022801"/>
    </source>
</evidence>
<dbReference type="PROSITE" id="PS00648">
    <property type="entry name" value="RIBONUCLEASE_P"/>
    <property type="match status" value="1"/>
</dbReference>
<comment type="subunit">
    <text evidence="7">Consists of a catalytic RNA component (M1 or rnpB) and a protein subunit.</text>
</comment>
<dbReference type="Gene3D" id="3.30.230.10">
    <property type="match status" value="1"/>
</dbReference>
<name>A0A2M7VD70_9BACT</name>
<reference evidence="10" key="1">
    <citation type="submission" date="2017-09" db="EMBL/GenBank/DDBJ databases">
        <title>Depth-based differentiation of microbial function through sediment-hosted aquifers and enrichment of novel symbionts in the deep terrestrial subsurface.</title>
        <authorList>
            <person name="Probst A.J."/>
            <person name="Ladd B."/>
            <person name="Jarett J.K."/>
            <person name="Geller-Mcgrath D.E."/>
            <person name="Sieber C.M.K."/>
            <person name="Emerson J.B."/>
            <person name="Anantharaman K."/>
            <person name="Thomas B.C."/>
            <person name="Malmstrom R."/>
            <person name="Stieglmeier M."/>
            <person name="Klingl A."/>
            <person name="Woyke T."/>
            <person name="Ryan C.M."/>
            <person name="Banfield J.F."/>
        </authorList>
    </citation>
    <scope>NUCLEOTIDE SEQUENCE [LARGE SCALE GENOMIC DNA]</scope>
</reference>
<evidence type="ECO:0000256" key="7">
    <source>
        <dbReference type="HAMAP-Rule" id="MF_00227"/>
    </source>
</evidence>
<dbReference type="PANTHER" id="PTHR33992:SF1">
    <property type="entry name" value="RIBONUCLEASE P PROTEIN COMPONENT"/>
    <property type="match status" value="1"/>
</dbReference>
<dbReference type="GO" id="GO:0030677">
    <property type="term" value="C:ribonuclease P complex"/>
    <property type="evidence" value="ECO:0007669"/>
    <property type="project" value="TreeGrafter"/>
</dbReference>
<dbReference type="SUPFAM" id="SSF54211">
    <property type="entry name" value="Ribosomal protein S5 domain 2-like"/>
    <property type="match status" value="1"/>
</dbReference>
<dbReference type="InterPro" id="IPR000100">
    <property type="entry name" value="RNase_P"/>
</dbReference>
<dbReference type="NCBIfam" id="TIGR00188">
    <property type="entry name" value="rnpA"/>
    <property type="match status" value="1"/>
</dbReference>
<evidence type="ECO:0000313" key="9">
    <source>
        <dbReference type="EMBL" id="PIZ98373.1"/>
    </source>
</evidence>
<comment type="catalytic activity">
    <reaction evidence="7">
        <text>Endonucleolytic cleavage of RNA, removing 5'-extranucleotides from tRNA precursor.</text>
        <dbReference type="EC" id="3.1.26.5"/>
    </reaction>
</comment>
<dbReference type="InterPro" id="IPR014721">
    <property type="entry name" value="Ribsml_uS5_D2-typ_fold_subgr"/>
</dbReference>
<evidence type="ECO:0000256" key="4">
    <source>
        <dbReference type="ARBA" id="ARBA00022759"/>
    </source>
</evidence>
<dbReference type="EMBL" id="PFPO01000091">
    <property type="protein sequence ID" value="PIZ98373.1"/>
    <property type="molecule type" value="Genomic_DNA"/>
</dbReference>
<protein>
    <recommendedName>
        <fullName evidence="7 8">Ribonuclease P protein component</fullName>
        <shortName evidence="7">RNase P protein</shortName>
        <shortName evidence="7">RNaseP protein</shortName>
        <ecNumber evidence="7 8">3.1.26.5</ecNumber>
    </recommendedName>
    <alternativeName>
        <fullName evidence="7">Protein C5</fullName>
    </alternativeName>
</protein>
<dbReference type="GO" id="GO:0000049">
    <property type="term" value="F:tRNA binding"/>
    <property type="evidence" value="ECO:0007669"/>
    <property type="project" value="UniProtKB-UniRule"/>
</dbReference>
<dbReference type="InterPro" id="IPR020568">
    <property type="entry name" value="Ribosomal_Su5_D2-typ_SF"/>
</dbReference>
<dbReference type="InterPro" id="IPR020539">
    <property type="entry name" value="RNase_P_CS"/>
</dbReference>
<comment type="function">
    <text evidence="1 7">RNaseP catalyzes the removal of the 5'-leader sequence from pre-tRNA to produce the mature 5'-terminus. It can also cleave other RNA substrates such as 4.5S RNA. The protein component plays an auxiliary but essential role in vivo by binding to the 5'-leader sequence and broadening the substrate specificity of the ribozyme.</text>
</comment>
<comment type="similarity">
    <text evidence="7">Belongs to the RnpA family.</text>
</comment>
<dbReference type="HAMAP" id="MF_00227">
    <property type="entry name" value="RNase_P"/>
    <property type="match status" value="1"/>
</dbReference>
<gene>
    <name evidence="7 9" type="primary">rnpA</name>
    <name evidence="9" type="ORF">COX77_04780</name>
</gene>
<keyword evidence="4 7" id="KW-0255">Endonuclease</keyword>
<evidence type="ECO:0000313" key="10">
    <source>
        <dbReference type="Proteomes" id="UP000230405"/>
    </source>
</evidence>
<evidence type="ECO:0000256" key="8">
    <source>
        <dbReference type="NCBIfam" id="TIGR00188"/>
    </source>
</evidence>
<sequence>MKNSLAKEKEIVAILRKKPLFSRNMMIRCSVNSKNTDYRYTIVASKKVFKQATKRNRIKRRIRSVIISLRKQINKKMDFVVVPKAIVLDLPYRELKEELSTLLVRAKIVTQ</sequence>
<dbReference type="Proteomes" id="UP000230405">
    <property type="component" value="Unassembled WGS sequence"/>
</dbReference>
<evidence type="ECO:0000256" key="6">
    <source>
        <dbReference type="ARBA" id="ARBA00022884"/>
    </source>
</evidence>
<evidence type="ECO:0000256" key="2">
    <source>
        <dbReference type="ARBA" id="ARBA00022694"/>
    </source>
</evidence>
<dbReference type="PANTHER" id="PTHR33992">
    <property type="entry name" value="RIBONUCLEASE P PROTEIN COMPONENT"/>
    <property type="match status" value="1"/>
</dbReference>
<keyword evidence="5 7" id="KW-0378">Hydrolase</keyword>